<gene>
    <name evidence="4" type="ORF">CDAUBV1_LOCUS14069</name>
</gene>
<evidence type="ECO:0000256" key="2">
    <source>
        <dbReference type="ARBA" id="ARBA00023161"/>
    </source>
</evidence>
<protein>
    <recommendedName>
        <fullName evidence="6">Protein SMG9</fullName>
    </recommendedName>
</protein>
<dbReference type="InterPro" id="IPR039177">
    <property type="entry name" value="SMG9"/>
</dbReference>
<feature type="region of interest" description="Disordered" evidence="3">
    <location>
        <begin position="484"/>
        <end position="512"/>
    </location>
</feature>
<name>A0AAV2TSN9_CALDB</name>
<proteinExistence type="inferred from homology"/>
<dbReference type="AlphaFoldDB" id="A0AAV2TSN9"/>
<accession>A0AAV2TSN9</accession>
<feature type="compositionally biased region" description="Polar residues" evidence="3">
    <location>
        <begin position="445"/>
        <end position="456"/>
    </location>
</feature>
<evidence type="ECO:0008006" key="6">
    <source>
        <dbReference type="Google" id="ProtNLM"/>
    </source>
</evidence>
<dbReference type="PANTHER" id="PTHR14270:SF0">
    <property type="entry name" value="NONSENSE-MEDIATED MRNA DECAY FACTOR SMG9"/>
    <property type="match status" value="1"/>
</dbReference>
<feature type="region of interest" description="Disordered" evidence="3">
    <location>
        <begin position="418"/>
        <end position="456"/>
    </location>
</feature>
<reference evidence="4" key="1">
    <citation type="submission" date="2024-06" db="EMBL/GenBank/DDBJ databases">
        <authorList>
            <person name="Liu X."/>
            <person name="Lenzi L."/>
            <person name="Haldenby T S."/>
            <person name="Uol C."/>
        </authorList>
    </citation>
    <scope>NUCLEOTIDE SEQUENCE</scope>
</reference>
<dbReference type="GO" id="GO:0000184">
    <property type="term" value="P:nuclear-transcribed mRNA catabolic process, nonsense-mediated decay"/>
    <property type="evidence" value="ECO:0007669"/>
    <property type="project" value="UniProtKB-KW"/>
</dbReference>
<dbReference type="Gene3D" id="3.40.50.300">
    <property type="entry name" value="P-loop containing nucleotide triphosphate hydrolases"/>
    <property type="match status" value="1"/>
</dbReference>
<feature type="compositionally biased region" description="Basic and acidic residues" evidence="3">
    <location>
        <begin position="421"/>
        <end position="433"/>
    </location>
</feature>
<comment type="similarity">
    <text evidence="1">Belongs to the SMG9 family.</text>
</comment>
<organism evidence="4 5">
    <name type="scientific">Calicophoron daubneyi</name>
    <name type="common">Rumen fluke</name>
    <name type="synonym">Paramphistomum daubneyi</name>
    <dbReference type="NCBI Taxonomy" id="300641"/>
    <lineage>
        <taxon>Eukaryota</taxon>
        <taxon>Metazoa</taxon>
        <taxon>Spiralia</taxon>
        <taxon>Lophotrochozoa</taxon>
        <taxon>Platyhelminthes</taxon>
        <taxon>Trematoda</taxon>
        <taxon>Digenea</taxon>
        <taxon>Plagiorchiida</taxon>
        <taxon>Pronocephalata</taxon>
        <taxon>Paramphistomoidea</taxon>
        <taxon>Paramphistomidae</taxon>
        <taxon>Calicophoron</taxon>
    </lineage>
</organism>
<dbReference type="PANTHER" id="PTHR14270">
    <property type="entry name" value="NONSENSE-MEDIATED MRNA DECAY FACTOR SMG9"/>
    <property type="match status" value="1"/>
</dbReference>
<evidence type="ECO:0000313" key="4">
    <source>
        <dbReference type="EMBL" id="CAL5139016.1"/>
    </source>
</evidence>
<evidence type="ECO:0000313" key="5">
    <source>
        <dbReference type="Proteomes" id="UP001497525"/>
    </source>
</evidence>
<dbReference type="Proteomes" id="UP001497525">
    <property type="component" value="Unassembled WGS sequence"/>
</dbReference>
<sequence length="625" mass="68792">MASGALSELFRQLKWMFVKNGPGFTGTHHSVELTKLCAVMKEDTPPKSILDFFGSPLKEQELFDAENNADELYALCDDPMQIPVKLVDDQLRFTDLTDIQDLFVENTGFLVVGVIGLQGSGKSSLLNILANQLPNDASLLDGPFAVQSIKNILTNSPETGGIDLYITQDRIILLDTQPLLSFSLTNYHSQNASSVSGAQMDIAPATPGSNSTVSTLTGPGNWSLDVWAELSSIQVVAFLLNVCHVVVVVNNDLSSKSMQLYRLIDRAAGLKPTVYTLSVMPNLIDIRRHSRESRLLKMENRRELRPGGLNKVSCMNAVRSEEPCRNDDSSSDSDQEDLGGIQNANKAADRGIPDMQDVLVTPSGLLHPRQHRQQHRQCSIEADSADVTDALNRLKVSSPETNVTTDATSDSVGLQKYSVRKSAESSNKSEKEISPQLEVGPQPALSANSATHQSGPSEAEIVTECCSVLEAVESELCDMLRSLPHPNARTSKSPQILDSESASDEDDSNVENGVLDGEKLNAKLTKMTHYVQSIRRRFFDLQERLNRPRLFLVPEVDDEANTPVGCPTYADSVRLLQEAIISTPRQHMMPNFTEKKWIAYAQKMWDAVCSSPLLLDYHSVLINQL</sequence>
<dbReference type="SUPFAM" id="SSF52540">
    <property type="entry name" value="P-loop containing nucleoside triphosphate hydrolases"/>
    <property type="match status" value="1"/>
</dbReference>
<keyword evidence="2" id="KW-0866">Nonsense-mediated mRNA decay</keyword>
<feature type="region of interest" description="Disordered" evidence="3">
    <location>
        <begin position="320"/>
        <end position="340"/>
    </location>
</feature>
<evidence type="ECO:0000256" key="3">
    <source>
        <dbReference type="SAM" id="MobiDB-lite"/>
    </source>
</evidence>
<comment type="caution">
    <text evidence="4">The sequence shown here is derived from an EMBL/GenBank/DDBJ whole genome shotgun (WGS) entry which is preliminary data.</text>
</comment>
<dbReference type="EMBL" id="CAXLJL010000578">
    <property type="protein sequence ID" value="CAL5139016.1"/>
    <property type="molecule type" value="Genomic_DNA"/>
</dbReference>
<dbReference type="InterPro" id="IPR027417">
    <property type="entry name" value="P-loop_NTPase"/>
</dbReference>
<evidence type="ECO:0000256" key="1">
    <source>
        <dbReference type="ARBA" id="ARBA00007712"/>
    </source>
</evidence>